<evidence type="ECO:0000313" key="3">
    <source>
        <dbReference type="Proteomes" id="UP000775179"/>
    </source>
</evidence>
<protein>
    <submittedName>
        <fullName evidence="2">ABC transporter ATP-binding protein</fullName>
    </submittedName>
</protein>
<gene>
    <name evidence="2" type="ORF">K4H94_02355</name>
</gene>
<reference evidence="2 3" key="1">
    <citation type="submission" date="2021-08" db="EMBL/GenBank/DDBJ databases">
        <title>Genome sequence analysis of Clostridium chauvoei strains of European origin and evaluation of typing options for outbreak investigations.</title>
        <authorList>
            <person name="Abdel-Glil M."/>
            <person name="Thomas P."/>
            <person name="Seyboldt C."/>
        </authorList>
    </citation>
    <scope>NUCLEOTIDE SEQUENCE [LARGE SCALE GENOMIC DNA]</scope>
    <source>
        <strain evidence="2 3">S0260-09</strain>
    </source>
</reference>
<dbReference type="RefSeq" id="WP_021874748.1">
    <property type="nucleotide sequence ID" value="NZ_CP018624.1"/>
</dbReference>
<evidence type="ECO:0000256" key="1">
    <source>
        <dbReference type="SAM" id="Phobius"/>
    </source>
</evidence>
<keyword evidence="2" id="KW-0067">ATP-binding</keyword>
<dbReference type="KEGG" id="cchv:BTM20_02700"/>
<feature type="transmembrane region" description="Helical" evidence="1">
    <location>
        <begin position="14"/>
        <end position="34"/>
    </location>
</feature>
<proteinExistence type="predicted"/>
<keyword evidence="1" id="KW-0472">Membrane</keyword>
<dbReference type="Proteomes" id="UP000775179">
    <property type="component" value="Unassembled WGS sequence"/>
</dbReference>
<feature type="transmembrane region" description="Helical" evidence="1">
    <location>
        <begin position="40"/>
        <end position="60"/>
    </location>
</feature>
<name>A0ABD4REE5_9CLOT</name>
<keyword evidence="1" id="KW-0812">Transmembrane</keyword>
<accession>A0ABD4REE5</accession>
<sequence length="158" mass="18634">MHQEQFIENNNDKILKVITAVKTLILVFAALTYIFESLTLAVLILLVYVIVHFLTLSFFVEYEYELTEDELDLSKIMSKKKRKLIKTINLRNAEFFKDASEFSPQRYSNVKVVKLYTKEYVNKEKQVILINESGDMRAYELSLKDDLKKAIERIKRRG</sequence>
<comment type="caution">
    <text evidence="2">The sequence shown here is derived from an EMBL/GenBank/DDBJ whole genome shotgun (WGS) entry which is preliminary data.</text>
</comment>
<dbReference type="GO" id="GO:0005524">
    <property type="term" value="F:ATP binding"/>
    <property type="evidence" value="ECO:0007669"/>
    <property type="project" value="UniProtKB-KW"/>
</dbReference>
<evidence type="ECO:0000313" key="2">
    <source>
        <dbReference type="EMBL" id="MBX7289892.1"/>
    </source>
</evidence>
<keyword evidence="2" id="KW-0547">Nucleotide-binding</keyword>
<dbReference type="EMBL" id="JAIFTX010000004">
    <property type="protein sequence ID" value="MBX7289892.1"/>
    <property type="molecule type" value="Genomic_DNA"/>
</dbReference>
<keyword evidence="1" id="KW-1133">Transmembrane helix</keyword>
<dbReference type="AlphaFoldDB" id="A0ABD4REE5"/>
<dbReference type="GeneID" id="66300760"/>
<organism evidence="2 3">
    <name type="scientific">Clostridium chauvoei</name>
    <dbReference type="NCBI Taxonomy" id="46867"/>
    <lineage>
        <taxon>Bacteria</taxon>
        <taxon>Bacillati</taxon>
        <taxon>Bacillota</taxon>
        <taxon>Clostridia</taxon>
        <taxon>Eubacteriales</taxon>
        <taxon>Clostridiaceae</taxon>
        <taxon>Clostridium</taxon>
    </lineage>
</organism>